<evidence type="ECO:0000256" key="1">
    <source>
        <dbReference type="ARBA" id="ARBA00008950"/>
    </source>
</evidence>
<dbReference type="InterPro" id="IPR011152">
    <property type="entry name" value="Pesterase_MJ0912"/>
</dbReference>
<sequence length="246" mass="26932">MRFAAIADIHGNHLALEAVLADIAALGIGDIVNLGDCFSGPLTAGRTAERLRALDMLTVRGNHDRYLIEQARNAMHASDAAAFSQLNEDDLQWLRSLPTSAVYRDEIYLCHATPANDNIYWLESVSVEGHVFLKPLGEIEALAKGTDFPLILCGHSHIPRMVRLSDNRLIVNPGSVGCPAYDDDAPHYHKVETGHTLASYCILEKGEAGWLPDFRAVAYDHMAMSCLAKENARPDWAGALATGWMP</sequence>
<dbReference type="EMBL" id="FNXB01000007">
    <property type="protein sequence ID" value="SEH67699.1"/>
    <property type="molecule type" value="Genomic_DNA"/>
</dbReference>
<gene>
    <name evidence="3" type="ORF">RTCCBAU85039_1757</name>
    <name evidence="4" type="ORF">SAMN05216228_1005251</name>
</gene>
<evidence type="ECO:0000313" key="5">
    <source>
        <dbReference type="Proteomes" id="UP000183063"/>
    </source>
</evidence>
<dbReference type="Proteomes" id="UP000198939">
    <property type="component" value="Unassembled WGS sequence"/>
</dbReference>
<reference evidence="5" key="1">
    <citation type="submission" date="2016-10" db="EMBL/GenBank/DDBJ databases">
        <authorList>
            <person name="Wibberg D."/>
        </authorList>
    </citation>
    <scope>NUCLEOTIDE SEQUENCE [LARGE SCALE GENOMIC DNA]</scope>
</reference>
<dbReference type="EMBL" id="FOCV01000005">
    <property type="protein sequence ID" value="SEN58541.1"/>
    <property type="molecule type" value="Genomic_DNA"/>
</dbReference>
<name>A0A1H8HQW4_9HYPH</name>
<dbReference type="GO" id="GO:0005737">
    <property type="term" value="C:cytoplasm"/>
    <property type="evidence" value="ECO:0007669"/>
    <property type="project" value="TreeGrafter"/>
</dbReference>
<dbReference type="Proteomes" id="UP000183063">
    <property type="component" value="Unassembled WGS sequence"/>
</dbReference>
<keyword evidence="6" id="KW-1185">Reference proteome</keyword>
<dbReference type="PANTHER" id="PTHR42850:SF2">
    <property type="entry name" value="BLL5683 PROTEIN"/>
    <property type="match status" value="1"/>
</dbReference>
<evidence type="ECO:0000313" key="4">
    <source>
        <dbReference type="EMBL" id="SEN58541.1"/>
    </source>
</evidence>
<dbReference type="OrthoDB" id="9813918at2"/>
<proteinExistence type="inferred from homology"/>
<dbReference type="RefSeq" id="WP_072373276.1">
    <property type="nucleotide sequence ID" value="NZ_FNXB01000007.1"/>
</dbReference>
<dbReference type="AlphaFoldDB" id="A0A1H8HQW4"/>
<dbReference type="Pfam" id="PF12850">
    <property type="entry name" value="Metallophos_2"/>
    <property type="match status" value="1"/>
</dbReference>
<dbReference type="CDD" id="cd00838">
    <property type="entry name" value="MPP_superfamily"/>
    <property type="match status" value="1"/>
</dbReference>
<dbReference type="GO" id="GO:0016791">
    <property type="term" value="F:phosphatase activity"/>
    <property type="evidence" value="ECO:0007669"/>
    <property type="project" value="TreeGrafter"/>
</dbReference>
<feature type="domain" description="Calcineurin-like phosphoesterase" evidence="2">
    <location>
        <begin position="1"/>
        <end position="183"/>
    </location>
</feature>
<reference evidence="3" key="2">
    <citation type="submission" date="2016-10" db="EMBL/GenBank/DDBJ databases">
        <authorList>
            <person name="de Groot N.N."/>
        </authorList>
    </citation>
    <scope>NUCLEOTIDE SEQUENCE [LARGE SCALE GENOMIC DNA]</scope>
    <source>
        <strain evidence="3">CCBAU85039</strain>
    </source>
</reference>
<evidence type="ECO:0000259" key="2">
    <source>
        <dbReference type="Pfam" id="PF12850"/>
    </source>
</evidence>
<accession>A0A1H8HQW4</accession>
<organism evidence="3 5">
    <name type="scientific">Rhizobium tibeticum</name>
    <dbReference type="NCBI Taxonomy" id="501024"/>
    <lineage>
        <taxon>Bacteria</taxon>
        <taxon>Pseudomonadati</taxon>
        <taxon>Pseudomonadota</taxon>
        <taxon>Alphaproteobacteria</taxon>
        <taxon>Hyphomicrobiales</taxon>
        <taxon>Rhizobiaceae</taxon>
        <taxon>Rhizobium/Agrobacterium group</taxon>
        <taxon>Rhizobium</taxon>
    </lineage>
</organism>
<comment type="similarity">
    <text evidence="1">Belongs to the metallophosphoesterase superfamily. YfcE family.</text>
</comment>
<dbReference type="Gene3D" id="3.60.21.10">
    <property type="match status" value="1"/>
</dbReference>
<dbReference type="STRING" id="501024.RTCCBAU85039_1757"/>
<evidence type="ECO:0000313" key="6">
    <source>
        <dbReference type="Proteomes" id="UP000198939"/>
    </source>
</evidence>
<dbReference type="InterPro" id="IPR024654">
    <property type="entry name" value="Calcineurin-like_PHP_lpxH"/>
</dbReference>
<dbReference type="PANTHER" id="PTHR42850">
    <property type="entry name" value="METALLOPHOSPHOESTERASE"/>
    <property type="match status" value="1"/>
</dbReference>
<evidence type="ECO:0000313" key="3">
    <source>
        <dbReference type="EMBL" id="SEH67699.1"/>
    </source>
</evidence>
<protein>
    <submittedName>
        <fullName evidence="3">Phosphodiesterase</fullName>
    </submittedName>
    <submittedName>
        <fullName evidence="4">Predicted phosphoesterase</fullName>
    </submittedName>
</protein>
<dbReference type="PIRSF" id="PIRSF000883">
    <property type="entry name" value="Pesterase_MJ0912"/>
    <property type="match status" value="1"/>
</dbReference>
<dbReference type="InterPro" id="IPR050126">
    <property type="entry name" value="Ap4A_hydrolase"/>
</dbReference>
<dbReference type="InterPro" id="IPR029052">
    <property type="entry name" value="Metallo-depent_PP-like"/>
</dbReference>
<reference evidence="4 6" key="3">
    <citation type="submission" date="2016-10" db="EMBL/GenBank/DDBJ databases">
        <authorList>
            <person name="Varghese N."/>
            <person name="Submissions S."/>
        </authorList>
    </citation>
    <scope>NUCLEOTIDE SEQUENCE [LARGE SCALE GENOMIC DNA]</scope>
    <source>
        <strain evidence="4 6">CGMCC 1.7071</strain>
    </source>
</reference>
<dbReference type="SUPFAM" id="SSF56300">
    <property type="entry name" value="Metallo-dependent phosphatases"/>
    <property type="match status" value="1"/>
</dbReference>